<dbReference type="PANTHER" id="PTHR33154">
    <property type="entry name" value="TRANSCRIPTIONAL REGULATOR, ARSR FAMILY"/>
    <property type="match status" value="1"/>
</dbReference>
<dbReference type="EMBL" id="JBHSTQ010000017">
    <property type="protein sequence ID" value="MFC6387553.1"/>
    <property type="molecule type" value="Genomic_DNA"/>
</dbReference>
<dbReference type="InterPro" id="IPR036390">
    <property type="entry name" value="WH_DNA-bd_sf"/>
</dbReference>
<dbReference type="InterPro" id="IPR018334">
    <property type="entry name" value="ArsR_HTH"/>
</dbReference>
<accession>A0ABW1WH40</accession>
<dbReference type="NCBIfam" id="NF033788">
    <property type="entry name" value="HTH_metalloreg"/>
    <property type="match status" value="1"/>
</dbReference>
<organism evidence="5 6">
    <name type="scientific">Sporolactobacillus kofuensis</name>
    <dbReference type="NCBI Taxonomy" id="269672"/>
    <lineage>
        <taxon>Bacteria</taxon>
        <taxon>Bacillati</taxon>
        <taxon>Bacillota</taxon>
        <taxon>Bacilli</taxon>
        <taxon>Bacillales</taxon>
        <taxon>Sporolactobacillaceae</taxon>
        <taxon>Sporolactobacillus</taxon>
    </lineage>
</organism>
<dbReference type="PRINTS" id="PR00778">
    <property type="entry name" value="HTHARSR"/>
</dbReference>
<dbReference type="InterPro" id="IPR036388">
    <property type="entry name" value="WH-like_DNA-bd_sf"/>
</dbReference>
<reference evidence="6" key="1">
    <citation type="journal article" date="2019" name="Int. J. Syst. Evol. Microbiol.">
        <title>The Global Catalogue of Microorganisms (GCM) 10K type strain sequencing project: providing services to taxonomists for standard genome sequencing and annotation.</title>
        <authorList>
            <consortium name="The Broad Institute Genomics Platform"/>
            <consortium name="The Broad Institute Genome Sequencing Center for Infectious Disease"/>
            <person name="Wu L."/>
            <person name="Ma J."/>
        </authorList>
    </citation>
    <scope>NUCLEOTIDE SEQUENCE [LARGE SCALE GENOMIC DNA]</scope>
    <source>
        <strain evidence="6">CCUG 42001</strain>
    </source>
</reference>
<protein>
    <submittedName>
        <fullName evidence="5">ArsR/SmtB family transcription factor</fullName>
    </submittedName>
</protein>
<dbReference type="Gene3D" id="1.10.10.10">
    <property type="entry name" value="Winged helix-like DNA-binding domain superfamily/Winged helix DNA-binding domain"/>
    <property type="match status" value="1"/>
</dbReference>
<evidence type="ECO:0000313" key="5">
    <source>
        <dbReference type="EMBL" id="MFC6387553.1"/>
    </source>
</evidence>
<keyword evidence="1" id="KW-0805">Transcription regulation</keyword>
<dbReference type="PANTHER" id="PTHR33154:SF18">
    <property type="entry name" value="ARSENICAL RESISTANCE OPERON REPRESSOR"/>
    <property type="match status" value="1"/>
</dbReference>
<evidence type="ECO:0000256" key="2">
    <source>
        <dbReference type="ARBA" id="ARBA00023125"/>
    </source>
</evidence>
<dbReference type="Proteomes" id="UP001596267">
    <property type="component" value="Unassembled WGS sequence"/>
</dbReference>
<evidence type="ECO:0000313" key="6">
    <source>
        <dbReference type="Proteomes" id="UP001596267"/>
    </source>
</evidence>
<keyword evidence="6" id="KW-1185">Reference proteome</keyword>
<name>A0ABW1WH40_9BACL</name>
<dbReference type="PROSITE" id="PS50987">
    <property type="entry name" value="HTH_ARSR_2"/>
    <property type="match status" value="1"/>
</dbReference>
<dbReference type="PROSITE" id="PS00846">
    <property type="entry name" value="HTH_ARSR_1"/>
    <property type="match status" value="1"/>
</dbReference>
<keyword evidence="2" id="KW-0238">DNA-binding</keyword>
<dbReference type="InterPro" id="IPR011991">
    <property type="entry name" value="ArsR-like_HTH"/>
</dbReference>
<dbReference type="InterPro" id="IPR051081">
    <property type="entry name" value="HTH_MetalResp_TranReg"/>
</dbReference>
<evidence type="ECO:0000256" key="3">
    <source>
        <dbReference type="ARBA" id="ARBA00023163"/>
    </source>
</evidence>
<dbReference type="CDD" id="cd00090">
    <property type="entry name" value="HTH_ARSR"/>
    <property type="match status" value="1"/>
</dbReference>
<gene>
    <name evidence="5" type="ORF">ACFP7A_13180</name>
</gene>
<keyword evidence="3" id="KW-0804">Transcription</keyword>
<evidence type="ECO:0000259" key="4">
    <source>
        <dbReference type="PROSITE" id="PS50987"/>
    </source>
</evidence>
<dbReference type="SMART" id="SM00418">
    <property type="entry name" value="HTH_ARSR"/>
    <property type="match status" value="1"/>
</dbReference>
<dbReference type="InterPro" id="IPR001845">
    <property type="entry name" value="HTH_ArsR_DNA-bd_dom"/>
</dbReference>
<dbReference type="RefSeq" id="WP_253052796.1">
    <property type="nucleotide sequence ID" value="NZ_JAMXWN010000002.1"/>
</dbReference>
<feature type="domain" description="HTH arsR-type" evidence="4">
    <location>
        <begin position="267"/>
        <end position="358"/>
    </location>
</feature>
<dbReference type="Pfam" id="PF01022">
    <property type="entry name" value="HTH_5"/>
    <property type="match status" value="1"/>
</dbReference>
<proteinExistence type="predicted"/>
<evidence type="ECO:0000256" key="1">
    <source>
        <dbReference type="ARBA" id="ARBA00023015"/>
    </source>
</evidence>
<comment type="caution">
    <text evidence="5">The sequence shown here is derived from an EMBL/GenBank/DDBJ whole genome shotgun (WGS) entry which is preliminary data.</text>
</comment>
<dbReference type="SUPFAM" id="SSF46785">
    <property type="entry name" value="Winged helix' DNA-binding domain"/>
    <property type="match status" value="1"/>
</dbReference>
<sequence length="358" mass="41311">MMPRVTKNDLFFDTDLLFFLEKCYLTAQNQPQSPTDMMREISDNYNIPLNIFSKQIDVVQSEYDYIRENIYDKFKPLDSLSLFQQFFTVESPADTSLALHLYLFNKNGQTFESDEQIEGEELTKRKFMISQILNDDYENLATLNGVSDLTDYLWQYPSTNYKKWICILTLYHAKKLTDQLLNFVEKSVQNFSNLKRPLKQFALFDLDLEKNNKLISDIIGDTTGKQIIKMPTIACFNAIKIIEDGYSNRTYIFIGVLYNEIGELIEKYSQSDKIVVSRLKAIGDSKRLGILKTLRKQPLCGKDIASLFDLTPATVSHHMNSLVNGGLVSIQRTGTRVDYKINKTESEKLIKALKNILL</sequence>